<feature type="non-terminal residue" evidence="1">
    <location>
        <position position="234"/>
    </location>
</feature>
<protein>
    <recommendedName>
        <fullName evidence="2">Phospholipase C/D domain-containing protein</fullName>
    </recommendedName>
</protein>
<accession>A0A383DVW8</accession>
<evidence type="ECO:0000313" key="1">
    <source>
        <dbReference type="EMBL" id="SVE47988.1"/>
    </source>
</evidence>
<sequence length="234" mass="26657">SHFRYRFVEQMAVARATFKLPLPSENPDNIKGHPGFLPWSINEHYLKLVSAFSYLKVFEEQGTAAEIANAHANVIYRMGILSHFVGDTSQPLHTTKHYNGWVDENPKEYTVSRRFHAWIDGGFFKATASPDRTALLGRLKPAGLIKRPEARDDASGQFQAIMKYVLAQHQLVEPLYQLEKEKKLSPDTPAAGRVFLEGQLLKGSKMLGNLWFTAWKEAPPDRFLQSYLAKRKLE</sequence>
<evidence type="ECO:0008006" key="2">
    <source>
        <dbReference type="Google" id="ProtNLM"/>
    </source>
</evidence>
<dbReference type="SUPFAM" id="SSF48537">
    <property type="entry name" value="Phospholipase C/P1 nuclease"/>
    <property type="match status" value="1"/>
</dbReference>
<gene>
    <name evidence="1" type="ORF">METZ01_LOCUS500842</name>
</gene>
<dbReference type="EMBL" id="UINC01220186">
    <property type="protein sequence ID" value="SVE47988.1"/>
    <property type="molecule type" value="Genomic_DNA"/>
</dbReference>
<dbReference type="GO" id="GO:0016788">
    <property type="term" value="F:hydrolase activity, acting on ester bonds"/>
    <property type="evidence" value="ECO:0007669"/>
    <property type="project" value="InterPro"/>
</dbReference>
<organism evidence="1">
    <name type="scientific">marine metagenome</name>
    <dbReference type="NCBI Taxonomy" id="408172"/>
    <lineage>
        <taxon>unclassified sequences</taxon>
        <taxon>metagenomes</taxon>
        <taxon>ecological metagenomes</taxon>
    </lineage>
</organism>
<dbReference type="Gene3D" id="1.10.575.10">
    <property type="entry name" value="P1 Nuclease"/>
    <property type="match status" value="1"/>
</dbReference>
<name>A0A383DVW8_9ZZZZ</name>
<feature type="non-terminal residue" evidence="1">
    <location>
        <position position="1"/>
    </location>
</feature>
<reference evidence="1" key="1">
    <citation type="submission" date="2018-05" db="EMBL/GenBank/DDBJ databases">
        <authorList>
            <person name="Lanie J.A."/>
            <person name="Ng W.-L."/>
            <person name="Kazmierczak K.M."/>
            <person name="Andrzejewski T.M."/>
            <person name="Davidsen T.M."/>
            <person name="Wayne K.J."/>
            <person name="Tettelin H."/>
            <person name="Glass J.I."/>
            <person name="Rusch D."/>
            <person name="Podicherti R."/>
            <person name="Tsui H.-C.T."/>
            <person name="Winkler M.E."/>
        </authorList>
    </citation>
    <scope>NUCLEOTIDE SEQUENCE</scope>
</reference>
<dbReference type="AlphaFoldDB" id="A0A383DVW8"/>
<dbReference type="InterPro" id="IPR008947">
    <property type="entry name" value="PLipase_C/P1_nuclease_dom_sf"/>
</dbReference>
<proteinExistence type="predicted"/>